<dbReference type="PROSITE" id="PS50949">
    <property type="entry name" value="HTH_GNTR"/>
    <property type="match status" value="1"/>
</dbReference>
<dbReference type="InterPro" id="IPR000524">
    <property type="entry name" value="Tscrpt_reg_HTH_GntR"/>
</dbReference>
<sequence length="459" mass="51179">MLGCFFYQPAEAPMSPNALYNSLKQRLESGEWLAGQRMPSIRKLASTSEASYHDAVTAYARLVSEGLLSASPGRGYFVNSGASQAVSPREPACTSTDPLFRLLQAGPQYTKLGGGWLPPAWRDTELLAKAIRRTARLEQSSLAEYGDISGYLPMRKQLCVHMKRLTRIDIRPSQVLSTLGATQGLDLVARLLIKPGDHVFVDEPGNGNLIRLIQLAGGHVVGVRRTQDGPDIAEMESYLAKHTVKAFFCNSTFHNPTGSNISPHNAFKVLRLAVEHEFFVVEDDVYGDFSPTVRQTFAELDNLDRVIYIGSFSKCLSASLRVGYIACSQELIEPLTRLKLLTCVAVPAFCERFVNTILADGTYARHMQDVQQRLISQQVQTQRSLLARGWKFDIAPQGGMFIWAYHPDITDLQPFMTKLEQHRILLMPGSAFSVTRDYQRFARINCTHFSEAVEAHFSV</sequence>
<dbReference type="InterPro" id="IPR015424">
    <property type="entry name" value="PyrdxlP-dep_Trfase"/>
</dbReference>
<dbReference type="SUPFAM" id="SSF46785">
    <property type="entry name" value="Winged helix' DNA-binding domain"/>
    <property type="match status" value="1"/>
</dbReference>
<dbReference type="CDD" id="cd00609">
    <property type="entry name" value="AAT_like"/>
    <property type="match status" value="1"/>
</dbReference>
<dbReference type="EMBL" id="RBTT01000313">
    <property type="protein sequence ID" value="RMU05054.1"/>
    <property type="molecule type" value="Genomic_DNA"/>
</dbReference>
<evidence type="ECO:0000259" key="6">
    <source>
        <dbReference type="PROSITE" id="PS50949"/>
    </source>
</evidence>
<dbReference type="SUPFAM" id="SSF53383">
    <property type="entry name" value="PLP-dependent transferases"/>
    <property type="match status" value="1"/>
</dbReference>
<keyword evidence="3" id="KW-0805">Transcription regulation</keyword>
<dbReference type="Gene3D" id="3.90.1150.10">
    <property type="entry name" value="Aspartate Aminotransferase, domain 1"/>
    <property type="match status" value="1"/>
</dbReference>
<evidence type="ECO:0000256" key="5">
    <source>
        <dbReference type="ARBA" id="ARBA00023163"/>
    </source>
</evidence>
<dbReference type="GO" id="GO:0003677">
    <property type="term" value="F:DNA binding"/>
    <property type="evidence" value="ECO:0007669"/>
    <property type="project" value="UniProtKB-KW"/>
</dbReference>
<dbReference type="PANTHER" id="PTHR46577">
    <property type="entry name" value="HTH-TYPE TRANSCRIPTIONAL REGULATORY PROTEIN GABR"/>
    <property type="match status" value="1"/>
</dbReference>
<gene>
    <name evidence="7" type="ORF">ALP36_04969</name>
</gene>
<comment type="caution">
    <text evidence="7">The sequence shown here is derived from an EMBL/GenBank/DDBJ whole genome shotgun (WGS) entry which is preliminary data.</text>
</comment>
<dbReference type="InterPro" id="IPR004839">
    <property type="entry name" value="Aminotransferase_I/II_large"/>
</dbReference>
<organism evidence="7 8">
    <name type="scientific">Pseudomonas syringae pv. coriandricola</name>
    <dbReference type="NCBI Taxonomy" id="264453"/>
    <lineage>
        <taxon>Bacteria</taxon>
        <taxon>Pseudomonadati</taxon>
        <taxon>Pseudomonadota</taxon>
        <taxon>Gammaproteobacteria</taxon>
        <taxon>Pseudomonadales</taxon>
        <taxon>Pseudomonadaceae</taxon>
        <taxon>Pseudomonas</taxon>
    </lineage>
</organism>
<dbReference type="GO" id="GO:0003700">
    <property type="term" value="F:DNA-binding transcription factor activity"/>
    <property type="evidence" value="ECO:0007669"/>
    <property type="project" value="InterPro"/>
</dbReference>
<dbReference type="Gene3D" id="1.10.10.10">
    <property type="entry name" value="Winged helix-like DNA-binding domain superfamily/Winged helix DNA-binding domain"/>
    <property type="match status" value="1"/>
</dbReference>
<evidence type="ECO:0000256" key="2">
    <source>
        <dbReference type="ARBA" id="ARBA00022898"/>
    </source>
</evidence>
<dbReference type="AlphaFoldDB" id="A0A3M5R941"/>
<dbReference type="Pfam" id="PF00392">
    <property type="entry name" value="GntR"/>
    <property type="match status" value="1"/>
</dbReference>
<dbReference type="InterPro" id="IPR051446">
    <property type="entry name" value="HTH_trans_reg/aminotransferase"/>
</dbReference>
<dbReference type="Proteomes" id="UP000274212">
    <property type="component" value="Unassembled WGS sequence"/>
</dbReference>
<comment type="similarity">
    <text evidence="1">In the C-terminal section; belongs to the class-I pyridoxal-phosphate-dependent aminotransferase family.</text>
</comment>
<dbReference type="Pfam" id="PF00155">
    <property type="entry name" value="Aminotran_1_2"/>
    <property type="match status" value="1"/>
</dbReference>
<dbReference type="CDD" id="cd07377">
    <property type="entry name" value="WHTH_GntR"/>
    <property type="match status" value="1"/>
</dbReference>
<dbReference type="InterPro" id="IPR036388">
    <property type="entry name" value="WH-like_DNA-bd_sf"/>
</dbReference>
<evidence type="ECO:0000256" key="3">
    <source>
        <dbReference type="ARBA" id="ARBA00023015"/>
    </source>
</evidence>
<dbReference type="PANTHER" id="PTHR46577:SF2">
    <property type="entry name" value="TRANSCRIPTIONAL REGULATORY PROTEIN"/>
    <property type="match status" value="1"/>
</dbReference>
<feature type="domain" description="HTH gntR-type" evidence="6">
    <location>
        <begin position="13"/>
        <end position="81"/>
    </location>
</feature>
<dbReference type="InterPro" id="IPR036390">
    <property type="entry name" value="WH_DNA-bd_sf"/>
</dbReference>
<evidence type="ECO:0000313" key="8">
    <source>
        <dbReference type="Proteomes" id="UP000274212"/>
    </source>
</evidence>
<dbReference type="GO" id="GO:0008483">
    <property type="term" value="F:transaminase activity"/>
    <property type="evidence" value="ECO:0007669"/>
    <property type="project" value="UniProtKB-KW"/>
</dbReference>
<dbReference type="Gene3D" id="3.40.640.10">
    <property type="entry name" value="Type I PLP-dependent aspartate aminotransferase-like (Major domain)"/>
    <property type="match status" value="1"/>
</dbReference>
<name>A0A3M5R941_9PSED</name>
<evidence type="ECO:0000256" key="4">
    <source>
        <dbReference type="ARBA" id="ARBA00023125"/>
    </source>
</evidence>
<keyword evidence="2" id="KW-0663">Pyridoxal phosphate</keyword>
<accession>A0A3M5R941</accession>
<dbReference type="InterPro" id="IPR015421">
    <property type="entry name" value="PyrdxlP-dep_Trfase_major"/>
</dbReference>
<keyword evidence="5" id="KW-0804">Transcription</keyword>
<proteinExistence type="inferred from homology"/>
<dbReference type="GO" id="GO:0030170">
    <property type="term" value="F:pyridoxal phosphate binding"/>
    <property type="evidence" value="ECO:0007669"/>
    <property type="project" value="InterPro"/>
</dbReference>
<evidence type="ECO:0000313" key="7">
    <source>
        <dbReference type="EMBL" id="RMU05054.1"/>
    </source>
</evidence>
<reference evidence="7 8" key="1">
    <citation type="submission" date="2018-08" db="EMBL/GenBank/DDBJ databases">
        <title>Recombination of ecologically and evolutionarily significant loci maintains genetic cohesion in the Pseudomonas syringae species complex.</title>
        <authorList>
            <person name="Dillon M."/>
            <person name="Thakur S."/>
            <person name="Almeida R.N.D."/>
            <person name="Weir B.S."/>
            <person name="Guttman D.S."/>
        </authorList>
    </citation>
    <scope>NUCLEOTIDE SEQUENCE [LARGE SCALE GENOMIC DNA]</scope>
    <source>
        <strain evidence="7 8">ICMP 9829</strain>
    </source>
</reference>
<evidence type="ECO:0000256" key="1">
    <source>
        <dbReference type="ARBA" id="ARBA00005384"/>
    </source>
</evidence>
<dbReference type="InterPro" id="IPR015422">
    <property type="entry name" value="PyrdxlP-dep_Trfase_small"/>
</dbReference>
<dbReference type="SMART" id="SM00345">
    <property type="entry name" value="HTH_GNTR"/>
    <property type="match status" value="1"/>
</dbReference>
<keyword evidence="7" id="KW-0808">Transferase</keyword>
<protein>
    <submittedName>
        <fullName evidence="7">Transcriptional regulator, GntR family/aminotransferase</fullName>
    </submittedName>
</protein>
<keyword evidence="4" id="KW-0238">DNA-binding</keyword>
<keyword evidence="7" id="KW-0032">Aminotransferase</keyword>